<evidence type="ECO:0000313" key="8">
    <source>
        <dbReference type="EMBL" id="HGZ43913.1"/>
    </source>
</evidence>
<dbReference type="PANTHER" id="PTHR33692:SF1">
    <property type="entry name" value="RIBOSOME MATURATION FACTOR RIMM"/>
    <property type="match status" value="1"/>
</dbReference>
<comment type="domain">
    <text evidence="5">The PRC barrel domain binds ribosomal protein uS19.</text>
</comment>
<dbReference type="SUPFAM" id="SSF50447">
    <property type="entry name" value="Translation proteins"/>
    <property type="match status" value="1"/>
</dbReference>
<comment type="function">
    <text evidence="5">An accessory protein needed during the final step in the assembly of 30S ribosomal subunit, possibly for assembly of the head region. Essential for efficient processing of 16S rRNA. May be needed both before and after RbfA during the maturation of 16S rRNA. It has affinity for free ribosomal 30S subunits but not for 70S ribosomes.</text>
</comment>
<dbReference type="Gene3D" id="2.30.30.240">
    <property type="entry name" value="PRC-barrel domain"/>
    <property type="match status" value="1"/>
</dbReference>
<evidence type="ECO:0000256" key="3">
    <source>
        <dbReference type="ARBA" id="ARBA00022552"/>
    </source>
</evidence>
<dbReference type="Pfam" id="PF01782">
    <property type="entry name" value="RimM"/>
    <property type="match status" value="1"/>
</dbReference>
<dbReference type="InterPro" id="IPR011033">
    <property type="entry name" value="PRC_barrel-like_sf"/>
</dbReference>
<evidence type="ECO:0000259" key="6">
    <source>
        <dbReference type="Pfam" id="PF01782"/>
    </source>
</evidence>
<evidence type="ECO:0000259" key="7">
    <source>
        <dbReference type="Pfam" id="PF24986"/>
    </source>
</evidence>
<evidence type="ECO:0000256" key="1">
    <source>
        <dbReference type="ARBA" id="ARBA00022490"/>
    </source>
</evidence>
<comment type="similarity">
    <text evidence="5">Belongs to the RimM family.</text>
</comment>
<accession>A0A832MNA1</accession>
<gene>
    <name evidence="5 8" type="primary">rimM</name>
    <name evidence="8" type="ORF">ENR23_10930</name>
</gene>
<dbReference type="Gene3D" id="2.40.30.60">
    <property type="entry name" value="RimM"/>
    <property type="match status" value="1"/>
</dbReference>
<dbReference type="GO" id="GO:0005840">
    <property type="term" value="C:ribosome"/>
    <property type="evidence" value="ECO:0007669"/>
    <property type="project" value="InterPro"/>
</dbReference>
<feature type="domain" description="RimM N-terminal" evidence="6">
    <location>
        <begin position="6"/>
        <end position="88"/>
    </location>
</feature>
<keyword evidence="2 5" id="KW-0690">Ribosome biogenesis</keyword>
<reference evidence="8" key="1">
    <citation type="journal article" date="2020" name="mSystems">
        <title>Genome- and Community-Level Interaction Insights into Carbon Utilization and Element Cycling Functions of Hydrothermarchaeota in Hydrothermal Sediment.</title>
        <authorList>
            <person name="Zhou Z."/>
            <person name="Liu Y."/>
            <person name="Xu W."/>
            <person name="Pan J."/>
            <person name="Luo Z.H."/>
            <person name="Li M."/>
        </authorList>
    </citation>
    <scope>NUCLEOTIDE SEQUENCE [LARGE SCALE GENOMIC DNA]</scope>
    <source>
        <strain evidence="8">SpSt-381</strain>
    </source>
</reference>
<dbReference type="InterPro" id="IPR011961">
    <property type="entry name" value="RimM"/>
</dbReference>
<keyword evidence="4 5" id="KW-0143">Chaperone</keyword>
<organism evidence="8">
    <name type="scientific">Eiseniibacteriota bacterium</name>
    <dbReference type="NCBI Taxonomy" id="2212470"/>
    <lineage>
        <taxon>Bacteria</taxon>
        <taxon>Candidatus Eiseniibacteriota</taxon>
    </lineage>
</organism>
<keyword evidence="1 5" id="KW-0963">Cytoplasm</keyword>
<feature type="domain" description="Ribosome maturation factor RimM PRC barrel" evidence="7">
    <location>
        <begin position="102"/>
        <end position="178"/>
    </location>
</feature>
<comment type="subcellular location">
    <subcellularLocation>
        <location evidence="5">Cytoplasm</location>
    </subcellularLocation>
</comment>
<protein>
    <recommendedName>
        <fullName evidence="5">Ribosome maturation factor RimM</fullName>
    </recommendedName>
</protein>
<dbReference type="Pfam" id="PF24986">
    <property type="entry name" value="PRC_RimM"/>
    <property type="match status" value="1"/>
</dbReference>
<dbReference type="InterPro" id="IPR002676">
    <property type="entry name" value="RimM_N"/>
</dbReference>
<dbReference type="GO" id="GO:0042274">
    <property type="term" value="P:ribosomal small subunit biogenesis"/>
    <property type="evidence" value="ECO:0007669"/>
    <property type="project" value="UniProtKB-UniRule"/>
</dbReference>
<dbReference type="InterPro" id="IPR056792">
    <property type="entry name" value="PRC_RimM"/>
</dbReference>
<evidence type="ECO:0000256" key="2">
    <source>
        <dbReference type="ARBA" id="ARBA00022517"/>
    </source>
</evidence>
<dbReference type="SUPFAM" id="SSF50346">
    <property type="entry name" value="PRC-barrel domain"/>
    <property type="match status" value="1"/>
</dbReference>
<dbReference type="GO" id="GO:0006364">
    <property type="term" value="P:rRNA processing"/>
    <property type="evidence" value="ECO:0007669"/>
    <property type="project" value="UniProtKB-UniRule"/>
</dbReference>
<keyword evidence="3 5" id="KW-0698">rRNA processing</keyword>
<dbReference type="EMBL" id="DSQF01000022">
    <property type="protein sequence ID" value="HGZ43913.1"/>
    <property type="molecule type" value="Genomic_DNA"/>
</dbReference>
<sequence>MTLVRVGRIGRAHGVRGEVTIEDCHLTPLELHAAKRFLWRSRSGGESRALVLATARPAHDRVLARFEGVADRDAAAALGLGTLWADEADLPDPGPGTVYAYQLEGFAVVDAAGRAIGTLEHVLTTAAHPVYVVRAAAPGVPPAGGAPAGREILVPAHPDFLVRVDMEARVIVMNPPPGFDAIG</sequence>
<evidence type="ECO:0000256" key="5">
    <source>
        <dbReference type="HAMAP-Rule" id="MF_00014"/>
    </source>
</evidence>
<dbReference type="InterPro" id="IPR009000">
    <property type="entry name" value="Transl_B-barrel_sf"/>
</dbReference>
<comment type="caution">
    <text evidence="8">The sequence shown here is derived from an EMBL/GenBank/DDBJ whole genome shotgun (WGS) entry which is preliminary data.</text>
</comment>
<dbReference type="InterPro" id="IPR036976">
    <property type="entry name" value="RimM_N_sf"/>
</dbReference>
<dbReference type="NCBIfam" id="TIGR02273">
    <property type="entry name" value="16S_RimM"/>
    <property type="match status" value="1"/>
</dbReference>
<dbReference type="GO" id="GO:0043022">
    <property type="term" value="F:ribosome binding"/>
    <property type="evidence" value="ECO:0007669"/>
    <property type="project" value="InterPro"/>
</dbReference>
<name>A0A832MNA1_UNCEI</name>
<dbReference type="PANTHER" id="PTHR33692">
    <property type="entry name" value="RIBOSOME MATURATION FACTOR RIMM"/>
    <property type="match status" value="1"/>
</dbReference>
<comment type="subunit">
    <text evidence="5">Binds ribosomal protein uS19.</text>
</comment>
<dbReference type="GO" id="GO:0005737">
    <property type="term" value="C:cytoplasm"/>
    <property type="evidence" value="ECO:0007669"/>
    <property type="project" value="UniProtKB-SubCell"/>
</dbReference>
<proteinExistence type="inferred from homology"/>
<dbReference type="AlphaFoldDB" id="A0A832MNA1"/>
<dbReference type="HAMAP" id="MF_00014">
    <property type="entry name" value="Ribosome_mat_RimM"/>
    <property type="match status" value="1"/>
</dbReference>
<evidence type="ECO:0000256" key="4">
    <source>
        <dbReference type="ARBA" id="ARBA00023186"/>
    </source>
</evidence>